<comment type="caution">
    <text evidence="11">Lacks conserved residue(s) required for the propagation of feature annotation.</text>
</comment>
<feature type="transmembrane region" description="Helical" evidence="11">
    <location>
        <begin position="100"/>
        <end position="119"/>
    </location>
</feature>
<keyword evidence="7" id="KW-0677">Repeat</keyword>
<dbReference type="InterPro" id="IPR004316">
    <property type="entry name" value="SWEET_rpt"/>
</dbReference>
<dbReference type="Pfam" id="PF03083">
    <property type="entry name" value="MtN3_slv"/>
    <property type="match status" value="2"/>
</dbReference>
<comment type="function">
    <text evidence="10">Mediates both low-affinity uptake and efflux of sugar across the plasma membrane.</text>
</comment>
<keyword evidence="9 11" id="KW-0472">Membrane</keyword>
<keyword evidence="5 11" id="KW-0762">Sugar transport</keyword>
<evidence type="ECO:0000256" key="1">
    <source>
        <dbReference type="ARBA" id="ARBA00004651"/>
    </source>
</evidence>
<dbReference type="Proteomes" id="UP000028999">
    <property type="component" value="Unassembled WGS sequence"/>
</dbReference>
<dbReference type="GO" id="GO:0016020">
    <property type="term" value="C:membrane"/>
    <property type="evidence" value="ECO:0000318"/>
    <property type="project" value="GO_Central"/>
</dbReference>
<comment type="subcellular location">
    <subcellularLocation>
        <location evidence="1">Cell membrane</location>
        <topology evidence="1">Multi-pass membrane protein</topology>
    </subcellularLocation>
</comment>
<evidence type="ECO:0000256" key="11">
    <source>
        <dbReference type="RuleBase" id="RU910715"/>
    </source>
</evidence>
<keyword evidence="6 11" id="KW-0812">Transmembrane</keyword>
<comment type="function">
    <text evidence="11">Mediates both low-affinity uptake and efflux of sugar across the membrane.</text>
</comment>
<evidence type="ECO:0000256" key="5">
    <source>
        <dbReference type="ARBA" id="ARBA00022597"/>
    </source>
</evidence>
<organism evidence="13 14">
    <name type="scientific">Brassica napus</name>
    <name type="common">Rape</name>
    <dbReference type="NCBI Taxonomy" id="3708"/>
    <lineage>
        <taxon>Eukaryota</taxon>
        <taxon>Viridiplantae</taxon>
        <taxon>Streptophyta</taxon>
        <taxon>Embryophyta</taxon>
        <taxon>Tracheophyta</taxon>
        <taxon>Spermatophyta</taxon>
        <taxon>Magnoliopsida</taxon>
        <taxon>eudicotyledons</taxon>
        <taxon>Gunneridae</taxon>
        <taxon>Pentapetalae</taxon>
        <taxon>rosids</taxon>
        <taxon>malvids</taxon>
        <taxon>Brassicales</taxon>
        <taxon>Brassicaceae</taxon>
        <taxon>Brassiceae</taxon>
        <taxon>Brassica</taxon>
    </lineage>
</organism>
<dbReference type="EMBL" id="LK032589">
    <property type="protein sequence ID" value="CDY44448.1"/>
    <property type="molecule type" value="Genomic_DNA"/>
</dbReference>
<feature type="transmembrane region" description="Helical" evidence="11">
    <location>
        <begin position="218"/>
        <end position="240"/>
    </location>
</feature>
<reference evidence="13 14" key="1">
    <citation type="journal article" date="2014" name="Science">
        <title>Plant genetics. Early allopolyploid evolution in the post-Neolithic Brassica napus oilseed genome.</title>
        <authorList>
            <person name="Chalhoub B."/>
            <person name="Denoeud F."/>
            <person name="Liu S."/>
            <person name="Parkin I.A."/>
            <person name="Tang H."/>
            <person name="Wang X."/>
            <person name="Chiquet J."/>
            <person name="Belcram H."/>
            <person name="Tong C."/>
            <person name="Samans B."/>
            <person name="Correa M."/>
            <person name="Da Silva C."/>
            <person name="Just J."/>
            <person name="Falentin C."/>
            <person name="Koh C.S."/>
            <person name="Le Clainche I."/>
            <person name="Bernard M."/>
            <person name="Bento P."/>
            <person name="Noel B."/>
            <person name="Labadie K."/>
            <person name="Alberti A."/>
            <person name="Charles M."/>
            <person name="Arnaud D."/>
            <person name="Guo H."/>
            <person name="Daviaud C."/>
            <person name="Alamery S."/>
            <person name="Jabbari K."/>
            <person name="Zhao M."/>
            <person name="Edger P.P."/>
            <person name="Chelaifa H."/>
            <person name="Tack D."/>
            <person name="Lassalle G."/>
            <person name="Mestiri I."/>
            <person name="Schnel N."/>
            <person name="Le Paslier M.C."/>
            <person name="Fan G."/>
            <person name="Renault V."/>
            <person name="Bayer P.E."/>
            <person name="Golicz A.A."/>
            <person name="Manoli S."/>
            <person name="Lee T.H."/>
            <person name="Thi V.H."/>
            <person name="Chalabi S."/>
            <person name="Hu Q."/>
            <person name="Fan C."/>
            <person name="Tollenaere R."/>
            <person name="Lu Y."/>
            <person name="Battail C."/>
            <person name="Shen J."/>
            <person name="Sidebottom C.H."/>
            <person name="Wang X."/>
            <person name="Canaguier A."/>
            <person name="Chauveau A."/>
            <person name="Berard A."/>
            <person name="Deniot G."/>
            <person name="Guan M."/>
            <person name="Liu Z."/>
            <person name="Sun F."/>
            <person name="Lim Y.P."/>
            <person name="Lyons E."/>
            <person name="Town C.D."/>
            <person name="Bancroft I."/>
            <person name="Wang X."/>
            <person name="Meng J."/>
            <person name="Ma J."/>
            <person name="Pires J.C."/>
            <person name="King G.J."/>
            <person name="Brunel D."/>
            <person name="Delourme R."/>
            <person name="Renard M."/>
            <person name="Aury J.M."/>
            <person name="Adams K.L."/>
            <person name="Batley J."/>
            <person name="Snowdon R.J."/>
            <person name="Tost J."/>
            <person name="Edwards D."/>
            <person name="Zhou Y."/>
            <person name="Hua W."/>
            <person name="Sharpe A.G."/>
            <person name="Paterson A.H."/>
            <person name="Guan C."/>
            <person name="Wincker P."/>
        </authorList>
    </citation>
    <scope>NUCLEOTIDE SEQUENCE [LARGE SCALE GENOMIC DNA]</scope>
    <source>
        <strain evidence="14">cv. Darmor-bzh</strain>
    </source>
</reference>
<feature type="transmembrane region" description="Helical" evidence="11">
    <location>
        <begin position="185"/>
        <end position="206"/>
    </location>
</feature>
<proteinExistence type="inferred from homology"/>
<dbReference type="PANTHER" id="PTHR10791">
    <property type="entry name" value="RAG1-ACTIVATING PROTEIN 1"/>
    <property type="match status" value="1"/>
</dbReference>
<evidence type="ECO:0000256" key="4">
    <source>
        <dbReference type="ARBA" id="ARBA00022475"/>
    </source>
</evidence>
<feature type="transmembrane region" description="Helical" evidence="11">
    <location>
        <begin position="27"/>
        <end position="52"/>
    </location>
</feature>
<accession>A0A078I5N3</accession>
<evidence type="ECO:0000256" key="2">
    <source>
        <dbReference type="ARBA" id="ARBA00007809"/>
    </source>
</evidence>
<dbReference type="GO" id="GO:0008643">
    <property type="term" value="P:carbohydrate transport"/>
    <property type="evidence" value="ECO:0000318"/>
    <property type="project" value="GO_Central"/>
</dbReference>
<dbReference type="InterPro" id="IPR047664">
    <property type="entry name" value="SWEET"/>
</dbReference>
<feature type="transmembrane region" description="Helical" evidence="11">
    <location>
        <begin position="158"/>
        <end position="179"/>
    </location>
</feature>
<evidence type="ECO:0000256" key="10">
    <source>
        <dbReference type="ARBA" id="ARBA00037238"/>
    </source>
</evidence>
<keyword evidence="4" id="KW-1003">Cell membrane</keyword>
<dbReference type="GO" id="GO:0051119">
    <property type="term" value="F:sugar transmembrane transporter activity"/>
    <property type="evidence" value="ECO:0000318"/>
    <property type="project" value="GO_Central"/>
</dbReference>
<gene>
    <name evidence="13" type="primary">BnaC07g24860D</name>
    <name evidence="13" type="ORF">GSBRNA2T00080152001</name>
</gene>
<dbReference type="FunFam" id="1.20.1280.290:FF:000001">
    <property type="entry name" value="Bidirectional sugar transporter SWEET"/>
    <property type="match status" value="1"/>
</dbReference>
<evidence type="ECO:0000256" key="3">
    <source>
        <dbReference type="ARBA" id="ARBA00022448"/>
    </source>
</evidence>
<dbReference type="PaxDb" id="3708-A0A078I5N3"/>
<feature type="transmembrane region" description="Helical" evidence="11">
    <location>
        <begin position="64"/>
        <end position="88"/>
    </location>
</feature>
<dbReference type="AlphaFoldDB" id="A0A078I5N3"/>
<evidence type="ECO:0000256" key="6">
    <source>
        <dbReference type="ARBA" id="ARBA00022692"/>
    </source>
</evidence>
<evidence type="ECO:0000256" key="7">
    <source>
        <dbReference type="ARBA" id="ARBA00022737"/>
    </source>
</evidence>
<dbReference type="OMA" id="LWLIGEM"/>
<evidence type="ECO:0000313" key="13">
    <source>
        <dbReference type="EMBL" id="CDY44448.1"/>
    </source>
</evidence>
<keyword evidence="14" id="KW-1185">Reference proteome</keyword>
<keyword evidence="8 11" id="KW-1133">Transmembrane helix</keyword>
<dbReference type="STRING" id="3708.A0A078I5N3"/>
<dbReference type="GO" id="GO:0051260">
    <property type="term" value="P:protein homooligomerization"/>
    <property type="evidence" value="ECO:0007669"/>
    <property type="project" value="UniProtKB-ARBA"/>
</dbReference>
<dbReference type="Gene3D" id="1.20.1280.290">
    <property type="match status" value="2"/>
</dbReference>
<keyword evidence="3 11" id="KW-0813">Transport</keyword>
<name>A0A078I5N3_BRANA</name>
<sequence>MSTYISIPTSLRVSINISKNTHTHTHIFNISNCISLLSLLCSLFLVSCSYLSSKMVSATVARNIAGIFGNVISLFLFLSPIPTFITIYKMKKVEEYKADPYLATVLNCALWVFYGLPIVHPDSLLVITINATGLAIELFYLSIFFYFSPTSRKVKVGLWLVGEMVFVGIVATCTLLLFHTHNKRSSFVGIICVIFVSLMYIAPLTIMSKVIKTKSVRYMPFSLSLANFLNGIIWVIYALIKFDLFILIGNGLGTVSGAVQLILYACYYKTTPKDDEEEDNLSKANSQLQLSGNQGQAKGVPA</sequence>
<dbReference type="Gramene" id="CDY44448">
    <property type="protein sequence ID" value="CDY44448"/>
    <property type="gene ID" value="GSBRNA2T00080152001"/>
</dbReference>
<protein>
    <recommendedName>
        <fullName evidence="11">Bidirectional sugar transporter SWEET</fullName>
    </recommendedName>
</protein>
<evidence type="ECO:0000256" key="12">
    <source>
        <dbReference type="SAM" id="MobiDB-lite"/>
    </source>
</evidence>
<dbReference type="PANTHER" id="PTHR10791:SF30">
    <property type="entry name" value="SUGAR TRANSPORTER SWEET1"/>
    <property type="match status" value="1"/>
</dbReference>
<evidence type="ECO:0000256" key="8">
    <source>
        <dbReference type="ARBA" id="ARBA00022989"/>
    </source>
</evidence>
<dbReference type="OrthoDB" id="409725at2759"/>
<feature type="region of interest" description="Disordered" evidence="12">
    <location>
        <begin position="274"/>
        <end position="302"/>
    </location>
</feature>
<feature type="transmembrane region" description="Helical" evidence="11">
    <location>
        <begin position="125"/>
        <end position="146"/>
    </location>
</feature>
<dbReference type="FunFam" id="1.20.1280.290:FF:000002">
    <property type="entry name" value="Bidirectional sugar transporter SWEET"/>
    <property type="match status" value="1"/>
</dbReference>
<evidence type="ECO:0000256" key="9">
    <source>
        <dbReference type="ARBA" id="ARBA00023136"/>
    </source>
</evidence>
<dbReference type="GO" id="GO:0005886">
    <property type="term" value="C:plasma membrane"/>
    <property type="evidence" value="ECO:0007669"/>
    <property type="project" value="UniProtKB-SubCell"/>
</dbReference>
<feature type="compositionally biased region" description="Polar residues" evidence="12">
    <location>
        <begin position="282"/>
        <end position="296"/>
    </location>
</feature>
<feature type="transmembrane region" description="Helical" evidence="11">
    <location>
        <begin position="246"/>
        <end position="267"/>
    </location>
</feature>
<evidence type="ECO:0000313" key="14">
    <source>
        <dbReference type="Proteomes" id="UP000028999"/>
    </source>
</evidence>
<comment type="similarity">
    <text evidence="2 11">Belongs to the SWEET sugar transporter family.</text>
</comment>